<proteinExistence type="predicted"/>
<dbReference type="EMBL" id="JACHOP010000003">
    <property type="protein sequence ID" value="MBB5756223.1"/>
    <property type="molecule type" value="Genomic_DNA"/>
</dbReference>
<reference evidence="1 2" key="1">
    <citation type="submission" date="2020-08" db="EMBL/GenBank/DDBJ databases">
        <title>Genomic Encyclopedia of Type Strains, Phase IV (KMG-IV): sequencing the most valuable type-strain genomes for metagenomic binning, comparative biology and taxonomic classification.</title>
        <authorList>
            <person name="Goeker M."/>
        </authorList>
    </citation>
    <scope>NUCLEOTIDE SEQUENCE [LARGE SCALE GENOMIC DNA]</scope>
    <source>
        <strain evidence="1 2">DSM 2163</strain>
    </source>
</reference>
<comment type="caution">
    <text evidence="1">The sequence shown here is derived from an EMBL/GenBank/DDBJ whole genome shotgun (WGS) entry which is preliminary data.</text>
</comment>
<gene>
    <name evidence="1" type="ORF">HNR00_000921</name>
</gene>
<dbReference type="RefSeq" id="WP_183565606.1">
    <property type="nucleotide sequence ID" value="NZ_JACHOP010000003.1"/>
</dbReference>
<dbReference type="AlphaFoldDB" id="A0A840ZH73"/>
<evidence type="ECO:0000313" key="2">
    <source>
        <dbReference type="Proteomes" id="UP000583454"/>
    </source>
</evidence>
<sequence>MSFVVCGVACFGVLCVAFLIHEIRNAPYEDCIDAEAILAEIDRQRLEL</sequence>
<accession>A0A840ZH73</accession>
<name>A0A840ZH73_9HYPH</name>
<keyword evidence="2" id="KW-1185">Reference proteome</keyword>
<organism evidence="1 2">
    <name type="scientific">Methylorubrum rhodinum</name>
    <dbReference type="NCBI Taxonomy" id="29428"/>
    <lineage>
        <taxon>Bacteria</taxon>
        <taxon>Pseudomonadati</taxon>
        <taxon>Pseudomonadota</taxon>
        <taxon>Alphaproteobacteria</taxon>
        <taxon>Hyphomicrobiales</taxon>
        <taxon>Methylobacteriaceae</taxon>
        <taxon>Methylorubrum</taxon>
    </lineage>
</organism>
<dbReference type="Proteomes" id="UP000583454">
    <property type="component" value="Unassembled WGS sequence"/>
</dbReference>
<protein>
    <submittedName>
        <fullName evidence="1">Uncharacterized protein</fullName>
    </submittedName>
</protein>
<evidence type="ECO:0000313" key="1">
    <source>
        <dbReference type="EMBL" id="MBB5756223.1"/>
    </source>
</evidence>